<keyword evidence="4" id="KW-1185">Reference proteome</keyword>
<dbReference type="SUPFAM" id="SSF82171">
    <property type="entry name" value="DPP6 N-terminal domain-like"/>
    <property type="match status" value="1"/>
</dbReference>
<sequence>MLNYSLSKQDGILKTAFSQFRRPNWETIQNFFRKIRDIKEIIMIHTGIKNIAITLFRALAHVFFILPLVTCPVSGQAVQKRKLTFNDYKLWGQLRLDKSSPDSHWISYAVQYENDADTLFVASTAGNEKYALPSGSKSLFTKENIFIFMKKNELHVLDPVTGRNESFESVSRYEYSMALNKLIILCKEKDNTEKLITKSPLADSKNEITGVSDFSLSPNGELLAYSFYSDGKNSALLFDLRKNQMLKSMAQDSKIGYKFSAWSRNSRALVFNGQSGKKSSSHLYYYVVTQSRLYVLDAGSHKGLKPQSRIINSALNPILIADDLEKVLFSVGPDKKKDTIEKPSVEIWNGNDKWVYGQNERYGRFDLSPKLMLWKPKKESLLPITSETFPSVMLSRDLSYAVLSNPKQYEPQFEHRGPRDYYILDLDNFQKDTLLLKQSAALEYMYGSSNGKYISYFKDNDWWAYNVKRKTHVNLSGKLKYPFYGKVNLLASDDPYGNPGWSRSNDEILLYDEFDIWALKPDGSSARRLTRGREKKIRFRLHVDRQNFRKSLYDAPLNETFDLNDELYLSAAGDDGKTGYWSWSRFKGEKEILFTDSYVDRFIFNVKTKTAVMVEQKFNIPPRIISKKGERETRVIVQSNPQQVNYFWGKTELVTFQNSKKQNLKGVLYYPADYKPSRDYPMIVGIYEKQSHLLHQYINPTLLNEPGYNSTVFTAEGYFVFRPDIIHENENVGFSTLDCVESGTRKIIEMGLVNPKRIALMGHSFGGYETAFVINHSDLFATAVASGGIFDLTRRFLTFGANMAMPEMWRFSSGGWRLGKKTPFSDRLDFDRNSPLESVTNLNIPLLMWCGKEDTQVDPFQSMEYYLALRRLGKKCIFLQYPKEDHTLMDPMNQEDLSLRILQWFDYFLKDQNKAEWITAGTL</sequence>
<evidence type="ECO:0000256" key="1">
    <source>
        <dbReference type="ARBA" id="ARBA00022801"/>
    </source>
</evidence>
<organism evidence="3 4">
    <name type="scientific">Flavobacterium crocinum</name>
    <dbReference type="NCBI Taxonomy" id="2183896"/>
    <lineage>
        <taxon>Bacteria</taxon>
        <taxon>Pseudomonadati</taxon>
        <taxon>Bacteroidota</taxon>
        <taxon>Flavobacteriia</taxon>
        <taxon>Flavobacteriales</taxon>
        <taxon>Flavobacteriaceae</taxon>
        <taxon>Flavobacterium</taxon>
    </lineage>
</organism>
<dbReference type="InterPro" id="IPR029058">
    <property type="entry name" value="AB_hydrolase_fold"/>
</dbReference>
<keyword evidence="1" id="KW-0378">Hydrolase</keyword>
<accession>A0A2S1YL69</accession>
<dbReference type="PANTHER" id="PTHR42776">
    <property type="entry name" value="SERINE PEPTIDASE S9 FAMILY MEMBER"/>
    <property type="match status" value="1"/>
</dbReference>
<dbReference type="Pfam" id="PF00326">
    <property type="entry name" value="Peptidase_S9"/>
    <property type="match status" value="1"/>
</dbReference>
<dbReference type="GO" id="GO:0004252">
    <property type="term" value="F:serine-type endopeptidase activity"/>
    <property type="evidence" value="ECO:0007669"/>
    <property type="project" value="TreeGrafter"/>
</dbReference>
<evidence type="ECO:0000313" key="4">
    <source>
        <dbReference type="Proteomes" id="UP000245250"/>
    </source>
</evidence>
<dbReference type="KEGG" id="fcr:HYN56_11490"/>
<dbReference type="Gene3D" id="3.40.50.1820">
    <property type="entry name" value="alpha/beta hydrolase"/>
    <property type="match status" value="1"/>
</dbReference>
<dbReference type="InterPro" id="IPR001375">
    <property type="entry name" value="Peptidase_S9_cat"/>
</dbReference>
<dbReference type="Proteomes" id="UP000245250">
    <property type="component" value="Chromosome"/>
</dbReference>
<reference evidence="3 4" key="1">
    <citation type="submission" date="2018-05" db="EMBL/GenBank/DDBJ databases">
        <title>Genome sequencing of Flavobacterium sp. HYN0056.</title>
        <authorList>
            <person name="Yi H."/>
            <person name="Baek C."/>
        </authorList>
    </citation>
    <scope>NUCLEOTIDE SEQUENCE [LARGE SCALE GENOMIC DNA]</scope>
    <source>
        <strain evidence="3 4">HYN0056</strain>
    </source>
</reference>
<dbReference type="PANTHER" id="PTHR42776:SF4">
    <property type="entry name" value="ACYLAMINO-ACID-RELEASING ENZYME"/>
    <property type="match status" value="1"/>
</dbReference>
<evidence type="ECO:0000313" key="3">
    <source>
        <dbReference type="EMBL" id="AWK04814.1"/>
    </source>
</evidence>
<feature type="domain" description="Peptidase S9 prolyl oligopeptidase catalytic" evidence="2">
    <location>
        <begin position="742"/>
        <end position="910"/>
    </location>
</feature>
<dbReference type="AlphaFoldDB" id="A0A2S1YL69"/>
<gene>
    <name evidence="3" type="ORF">HYN56_11490</name>
</gene>
<dbReference type="SUPFAM" id="SSF53474">
    <property type="entry name" value="alpha/beta-Hydrolases"/>
    <property type="match status" value="1"/>
</dbReference>
<dbReference type="GO" id="GO:0006508">
    <property type="term" value="P:proteolysis"/>
    <property type="evidence" value="ECO:0007669"/>
    <property type="project" value="InterPro"/>
</dbReference>
<dbReference type="EMBL" id="CP029255">
    <property type="protein sequence ID" value="AWK04814.1"/>
    <property type="molecule type" value="Genomic_DNA"/>
</dbReference>
<proteinExistence type="predicted"/>
<name>A0A2S1YL69_9FLAO</name>
<evidence type="ECO:0000259" key="2">
    <source>
        <dbReference type="Pfam" id="PF00326"/>
    </source>
</evidence>
<protein>
    <recommendedName>
        <fullName evidence="2">Peptidase S9 prolyl oligopeptidase catalytic domain-containing protein</fullName>
    </recommendedName>
</protein>